<dbReference type="Proteomes" id="UP000319257">
    <property type="component" value="Unassembled WGS sequence"/>
</dbReference>
<accession>A0A507B5K1</accession>
<dbReference type="GO" id="GO:0016705">
    <property type="term" value="F:oxidoreductase activity, acting on paired donors, with incorporation or reduction of molecular oxygen"/>
    <property type="evidence" value="ECO:0007669"/>
    <property type="project" value="InterPro"/>
</dbReference>
<keyword evidence="1" id="KW-0285">Flavoprotein</keyword>
<evidence type="ECO:0000313" key="7">
    <source>
        <dbReference type="EMBL" id="TPX17532.1"/>
    </source>
</evidence>
<evidence type="ECO:0000256" key="5">
    <source>
        <dbReference type="ARBA" id="ARBA00033748"/>
    </source>
</evidence>
<dbReference type="GO" id="GO:0004497">
    <property type="term" value="F:monooxygenase activity"/>
    <property type="evidence" value="ECO:0007669"/>
    <property type="project" value="UniProtKB-KW"/>
</dbReference>
<dbReference type="InterPro" id="IPR036661">
    <property type="entry name" value="Luciferase-like_sf"/>
</dbReference>
<dbReference type="RefSeq" id="XP_030999243.1">
    <property type="nucleotide sequence ID" value="XM_031137446.1"/>
</dbReference>
<dbReference type="SUPFAM" id="SSF51679">
    <property type="entry name" value="Bacterial luciferase-like"/>
    <property type="match status" value="1"/>
</dbReference>
<sequence>MATQSETAAAGKKKLIVNAFVMMCSGHQSPGLWRHPDDQSWRFHEVDHWVELAKLLEEAKFHGIFIADVLGGYDVFKQSLDPAIISGAQWPVTEPLSVVPAMAAATKSIGFGVTVSTTYEQPFHLARRLSTVDHLTNGRLGWNIVTSYLNSAAKNLGHAQQPAHDDRYAQAEEYIKVMYKLFQSSWRDDAVKLDREKGLYSDPELVRQINHEGRFFSVPGPHIVDPSPQRTPLLLQAGTSRAGKLFGAQHAEAIFVSAHAPQVCAKSIAEIRQLARDQFGRDPKKIKVLALVTPILGKTEEEAIAKWNEYKKYASLDGALTLFGGWTGIDLNQYGDDEELRQVESNAVRSTVEGYARFAPPNSKWTKHTVAEHVALGGNGPLLVGTPAQVADQLEVWIKEADVDGFNFAYVLFPQSFKEIIGLLLPELRARGLFWDDYDVPSGTYRENFYGVEGQKLPLDEHTASKFHWATGVPANEHKIPE</sequence>
<dbReference type="GeneID" id="41970622"/>
<evidence type="ECO:0000259" key="6">
    <source>
        <dbReference type="Pfam" id="PF00296"/>
    </source>
</evidence>
<dbReference type="InterPro" id="IPR011251">
    <property type="entry name" value="Luciferase-like_dom"/>
</dbReference>
<keyword evidence="4" id="KW-0503">Monooxygenase</keyword>
<evidence type="ECO:0000256" key="2">
    <source>
        <dbReference type="ARBA" id="ARBA00022643"/>
    </source>
</evidence>
<dbReference type="EMBL" id="SKBQ01000013">
    <property type="protein sequence ID" value="TPX17532.1"/>
    <property type="molecule type" value="Genomic_DNA"/>
</dbReference>
<keyword evidence="2" id="KW-0288">FMN</keyword>
<reference evidence="7 8" key="1">
    <citation type="submission" date="2019-06" db="EMBL/GenBank/DDBJ databases">
        <title>Draft genome sequence of the filamentous fungus Phialemoniopsis curvata isolated from diesel fuel.</title>
        <authorList>
            <person name="Varaljay V.A."/>
            <person name="Lyon W.J."/>
            <person name="Crouch A.L."/>
            <person name="Drake C.E."/>
            <person name="Hollomon J.M."/>
            <person name="Nadeau L.J."/>
            <person name="Nunn H.S."/>
            <person name="Stevenson B.S."/>
            <person name="Bojanowski C.L."/>
            <person name="Crookes-Goodson W.J."/>
        </authorList>
    </citation>
    <scope>NUCLEOTIDE SEQUENCE [LARGE SCALE GENOMIC DNA]</scope>
    <source>
        <strain evidence="7 8">D216</strain>
    </source>
</reference>
<dbReference type="Gene3D" id="3.20.20.30">
    <property type="entry name" value="Luciferase-like domain"/>
    <property type="match status" value="1"/>
</dbReference>
<feature type="domain" description="Luciferase-like" evidence="6">
    <location>
        <begin position="36"/>
        <end position="398"/>
    </location>
</feature>
<name>A0A507B5K1_9PEZI</name>
<dbReference type="PANTHER" id="PTHR30011">
    <property type="entry name" value="ALKANESULFONATE MONOOXYGENASE-RELATED"/>
    <property type="match status" value="1"/>
</dbReference>
<comment type="similarity">
    <text evidence="5">Belongs to the NtaA/SnaA/DszA monooxygenase family.</text>
</comment>
<dbReference type="PIRSF" id="PIRSF000337">
    <property type="entry name" value="NTA_MOA"/>
    <property type="match status" value="1"/>
</dbReference>
<comment type="caution">
    <text evidence="7">The sequence shown here is derived from an EMBL/GenBank/DDBJ whole genome shotgun (WGS) entry which is preliminary data.</text>
</comment>
<dbReference type="InParanoid" id="A0A507B5K1"/>
<dbReference type="NCBIfam" id="TIGR03860">
    <property type="entry name" value="FMN_nitrolo"/>
    <property type="match status" value="1"/>
</dbReference>
<evidence type="ECO:0000256" key="3">
    <source>
        <dbReference type="ARBA" id="ARBA00023002"/>
    </source>
</evidence>
<dbReference type="InterPro" id="IPR051260">
    <property type="entry name" value="Diverse_substr_monoxygenases"/>
</dbReference>
<dbReference type="Pfam" id="PF00296">
    <property type="entry name" value="Bac_luciferase"/>
    <property type="match status" value="1"/>
</dbReference>
<organism evidence="7 8">
    <name type="scientific">Thyridium curvatum</name>
    <dbReference type="NCBI Taxonomy" id="1093900"/>
    <lineage>
        <taxon>Eukaryota</taxon>
        <taxon>Fungi</taxon>
        <taxon>Dikarya</taxon>
        <taxon>Ascomycota</taxon>
        <taxon>Pezizomycotina</taxon>
        <taxon>Sordariomycetes</taxon>
        <taxon>Sordariomycetidae</taxon>
        <taxon>Thyridiales</taxon>
        <taxon>Thyridiaceae</taxon>
        <taxon>Thyridium</taxon>
    </lineage>
</organism>
<gene>
    <name evidence="7" type="ORF">E0L32_003175</name>
</gene>
<dbReference type="STRING" id="1093900.A0A507B5K1"/>
<evidence type="ECO:0000256" key="4">
    <source>
        <dbReference type="ARBA" id="ARBA00023033"/>
    </source>
</evidence>
<keyword evidence="3" id="KW-0560">Oxidoreductase</keyword>
<proteinExistence type="inferred from homology"/>
<keyword evidence="8" id="KW-1185">Reference proteome</keyword>
<dbReference type="InterPro" id="IPR016215">
    <property type="entry name" value="NTA_MOA"/>
</dbReference>
<evidence type="ECO:0000313" key="8">
    <source>
        <dbReference type="Proteomes" id="UP000319257"/>
    </source>
</evidence>
<protein>
    <recommendedName>
        <fullName evidence="6">Luciferase-like domain-containing protein</fullName>
    </recommendedName>
</protein>
<dbReference type="PANTHER" id="PTHR30011:SF16">
    <property type="entry name" value="C2H2 FINGER DOMAIN TRANSCRIPTION FACTOR (EUROFUNG)-RELATED"/>
    <property type="match status" value="1"/>
</dbReference>
<dbReference type="AlphaFoldDB" id="A0A507B5K1"/>
<evidence type="ECO:0000256" key="1">
    <source>
        <dbReference type="ARBA" id="ARBA00022630"/>
    </source>
</evidence>
<dbReference type="OrthoDB" id="5561043at2759"/>